<dbReference type="EMBL" id="RQTK01001260">
    <property type="protein sequence ID" value="RUS71175.1"/>
    <property type="molecule type" value="Genomic_DNA"/>
</dbReference>
<dbReference type="Proteomes" id="UP000271974">
    <property type="component" value="Unassembled WGS sequence"/>
</dbReference>
<comment type="cofactor">
    <cofactor evidence="2">
        <name>Ca(2+)</name>
        <dbReference type="ChEBI" id="CHEBI:29108"/>
    </cofactor>
</comment>
<feature type="non-terminal residue" evidence="3">
    <location>
        <position position="1"/>
    </location>
</feature>
<dbReference type="PANTHER" id="PTHR23248:SF9">
    <property type="entry name" value="PHOSPHOLIPID SCRAMBLASE"/>
    <property type="match status" value="1"/>
</dbReference>
<dbReference type="Pfam" id="PF03803">
    <property type="entry name" value="Scramblase"/>
    <property type="match status" value="1"/>
</dbReference>
<gene>
    <name evidence="3" type="ORF">EGW08_021062</name>
</gene>
<comment type="similarity">
    <text evidence="1 2">Belongs to the phospholipid scramblase family.</text>
</comment>
<sequence length="314" mass="34985">TQNSAHIDRTVYINFVQCRLIVCAEKYSQRLQARPPSLMLTHTMYSLEKQPVTKQPTGGMSSVTKVTPAPRAATYPAGFPHDLDVCNSAVISQPGGLEALDGHSMLYVVQQVELLEAISGFETANKYEIQNRLGQKILIAAETSSCCFRRCCGSNRPFTIEITDLYGSTFMYIDRPLRCSQIPWCCCLQKLTVESPRGRPIGYVLQECSFIRPVFRVESGDHDDLFRIKGPWCMCKCCGSVKFKIKSPDGQANVGIISKDWAGLMQEMLTDADKFGVTFPESLAAEKKATLLAAVFLIDFLYFEDNSAKKKATQ</sequence>
<dbReference type="SUPFAM" id="SSF54518">
    <property type="entry name" value="Tubby C-terminal domain-like"/>
    <property type="match status" value="1"/>
</dbReference>
<keyword evidence="2" id="KW-0449">Lipoprotein</keyword>
<dbReference type="GO" id="GO:0017128">
    <property type="term" value="F:phospholipid scramblase activity"/>
    <property type="evidence" value="ECO:0007669"/>
    <property type="project" value="InterPro"/>
</dbReference>
<keyword evidence="4" id="KW-1185">Reference proteome</keyword>
<evidence type="ECO:0000313" key="3">
    <source>
        <dbReference type="EMBL" id="RUS71175.1"/>
    </source>
</evidence>
<accession>A0A3S1H2X7</accession>
<evidence type="ECO:0000256" key="1">
    <source>
        <dbReference type="ARBA" id="ARBA00005350"/>
    </source>
</evidence>
<dbReference type="PANTHER" id="PTHR23248">
    <property type="entry name" value="PHOSPHOLIPID SCRAMBLASE-RELATED"/>
    <property type="match status" value="1"/>
</dbReference>
<proteinExistence type="inferred from homology"/>
<protein>
    <recommendedName>
        <fullName evidence="2">Phospholipid scramblase</fullName>
    </recommendedName>
</protein>
<keyword evidence="2" id="KW-0564">Palmitate</keyword>
<name>A0A3S1H2X7_ELYCH</name>
<keyword evidence="2" id="KW-0106">Calcium</keyword>
<comment type="caution">
    <text evidence="3">The sequence shown here is derived from an EMBL/GenBank/DDBJ whole genome shotgun (WGS) entry which is preliminary data.</text>
</comment>
<dbReference type="GO" id="GO:0005886">
    <property type="term" value="C:plasma membrane"/>
    <property type="evidence" value="ECO:0007669"/>
    <property type="project" value="TreeGrafter"/>
</dbReference>
<dbReference type="AlphaFoldDB" id="A0A3S1H2X7"/>
<dbReference type="OrthoDB" id="191150at2759"/>
<organism evidence="3 4">
    <name type="scientific">Elysia chlorotica</name>
    <name type="common">Eastern emerald elysia</name>
    <name type="synonym">Sea slug</name>
    <dbReference type="NCBI Taxonomy" id="188477"/>
    <lineage>
        <taxon>Eukaryota</taxon>
        <taxon>Metazoa</taxon>
        <taxon>Spiralia</taxon>
        <taxon>Lophotrochozoa</taxon>
        <taxon>Mollusca</taxon>
        <taxon>Gastropoda</taxon>
        <taxon>Heterobranchia</taxon>
        <taxon>Euthyneura</taxon>
        <taxon>Panpulmonata</taxon>
        <taxon>Sacoglossa</taxon>
        <taxon>Placobranchoidea</taxon>
        <taxon>Plakobranchidae</taxon>
        <taxon>Elysia</taxon>
    </lineage>
</organism>
<dbReference type="InterPro" id="IPR025659">
    <property type="entry name" value="Tubby-like_C"/>
</dbReference>
<evidence type="ECO:0000256" key="2">
    <source>
        <dbReference type="RuleBase" id="RU363116"/>
    </source>
</evidence>
<comment type="function">
    <text evidence="2">May mediate accelerated ATP-independent bidirectional transbilayer migration of phospholipids upon binding calcium ions that results in a loss of phospholipid asymmetry in the plasma membrane.</text>
</comment>
<dbReference type="InterPro" id="IPR005552">
    <property type="entry name" value="Scramblase"/>
</dbReference>
<reference evidence="3 4" key="1">
    <citation type="submission" date="2019-01" db="EMBL/GenBank/DDBJ databases">
        <title>A draft genome assembly of the solar-powered sea slug Elysia chlorotica.</title>
        <authorList>
            <person name="Cai H."/>
            <person name="Li Q."/>
            <person name="Fang X."/>
            <person name="Li J."/>
            <person name="Curtis N.E."/>
            <person name="Altenburger A."/>
            <person name="Shibata T."/>
            <person name="Feng M."/>
            <person name="Maeda T."/>
            <person name="Schwartz J.A."/>
            <person name="Shigenobu S."/>
            <person name="Lundholm N."/>
            <person name="Nishiyama T."/>
            <person name="Yang H."/>
            <person name="Hasebe M."/>
            <person name="Li S."/>
            <person name="Pierce S.K."/>
            <person name="Wang J."/>
        </authorList>
    </citation>
    <scope>NUCLEOTIDE SEQUENCE [LARGE SCALE GENOMIC DNA]</scope>
    <source>
        <strain evidence="3">EC2010</strain>
        <tissue evidence="3">Whole organism of an adult</tissue>
    </source>
</reference>
<evidence type="ECO:0000313" key="4">
    <source>
        <dbReference type="Proteomes" id="UP000271974"/>
    </source>
</evidence>